<accession>A0A1X6ZQF7</accession>
<feature type="domain" description="SGNH" evidence="3">
    <location>
        <begin position="417"/>
        <end position="640"/>
    </location>
</feature>
<protein>
    <submittedName>
        <fullName evidence="4">O-acetyltransferase OatA</fullName>
        <ecNumber evidence="4">2.3.1.-</ecNumber>
    </submittedName>
</protein>
<evidence type="ECO:0000256" key="1">
    <source>
        <dbReference type="SAM" id="Phobius"/>
    </source>
</evidence>
<dbReference type="AlphaFoldDB" id="A0A1X6ZQF7"/>
<feature type="transmembrane region" description="Helical" evidence="1">
    <location>
        <begin position="321"/>
        <end position="339"/>
    </location>
</feature>
<proteinExistence type="predicted"/>
<dbReference type="Pfam" id="PF01757">
    <property type="entry name" value="Acyl_transf_3"/>
    <property type="match status" value="1"/>
</dbReference>
<keyword evidence="1" id="KW-1133">Transmembrane helix</keyword>
<dbReference type="GO" id="GO:0016747">
    <property type="term" value="F:acyltransferase activity, transferring groups other than amino-acyl groups"/>
    <property type="evidence" value="ECO:0007669"/>
    <property type="project" value="InterPro"/>
</dbReference>
<dbReference type="Proteomes" id="UP000193207">
    <property type="component" value="Unassembled WGS sequence"/>
</dbReference>
<organism evidence="4 5">
    <name type="scientific">Roseovarius halotolerans</name>
    <dbReference type="NCBI Taxonomy" id="505353"/>
    <lineage>
        <taxon>Bacteria</taxon>
        <taxon>Pseudomonadati</taxon>
        <taxon>Pseudomonadota</taxon>
        <taxon>Alphaproteobacteria</taxon>
        <taxon>Rhodobacterales</taxon>
        <taxon>Roseobacteraceae</taxon>
        <taxon>Roseovarius</taxon>
    </lineage>
</organism>
<feature type="transmembrane region" description="Helical" evidence="1">
    <location>
        <begin position="351"/>
        <end position="373"/>
    </location>
</feature>
<evidence type="ECO:0000259" key="2">
    <source>
        <dbReference type="Pfam" id="PF01757"/>
    </source>
</evidence>
<feature type="transmembrane region" description="Helical" evidence="1">
    <location>
        <begin position="12"/>
        <end position="32"/>
    </location>
</feature>
<reference evidence="4 5" key="1">
    <citation type="submission" date="2017-03" db="EMBL/GenBank/DDBJ databases">
        <authorList>
            <person name="Afonso C.L."/>
            <person name="Miller P.J."/>
            <person name="Scott M.A."/>
            <person name="Spackman E."/>
            <person name="Goraichik I."/>
            <person name="Dimitrov K.M."/>
            <person name="Suarez D.L."/>
            <person name="Swayne D.E."/>
        </authorList>
    </citation>
    <scope>NUCLEOTIDE SEQUENCE [LARGE SCALE GENOMIC DNA]</scope>
    <source>
        <strain evidence="4 5">CECT 8110</strain>
    </source>
</reference>
<dbReference type="OrthoDB" id="9796461at2"/>
<dbReference type="RefSeq" id="WP_085818783.1">
    <property type="nucleotide sequence ID" value="NZ_FWFU01000004.1"/>
</dbReference>
<feature type="transmembrane region" description="Helical" evidence="1">
    <location>
        <begin position="170"/>
        <end position="190"/>
    </location>
</feature>
<feature type="transmembrane region" description="Helical" evidence="1">
    <location>
        <begin position="144"/>
        <end position="163"/>
    </location>
</feature>
<sequence length="651" mass="73227">MTSSSLYRPEVDGLRTIAVLSVILFHADFVLFDHSLLPGGFIGVDVFFVISGYLISRLIMNDLDRGRFSFADFYERRIRRILPVLLLVLLASTPFAYFWLMPRATEEFGLSVLTSIFFSSNILFWSQDPYWAVESSLKPLLHTWSLAVEEQFYLVTPFLLIVLHKRDSRIVLAILALLFAASLALAHVTARSHPSFAFYMLPTRFWEMLAGVILAVAERNTGRATHGALARIMPSLGIAMILLSCVVFDEATRHPSLLTLLPVVGTMLVIRFGSSQDAGSRLLSSKVFVGIGLISYGLYVWHFPIFVFGEIIAEGASNARRLSWVVLTFVLATASYFLVETPLRRRQSLSFGKAAGIMTALALPSLALAVLAMSTNGLNARFQKVYALYGDAEIDNTLLQAESRVALARPRNWTSPDRTRILITGDSHSMDTYSMIVQHAESYPDMTFLRRPFTVTPSDNSCFLDDHAKAARLFRSAEYETAEIVLISERFRVIKAQLDCLERYIQRLKADGKDVVLASLGNLYGFPKIDLDGSDHFLKLHLRETYLTAADEYFLEGGTPQTLPTYERRYFDLLWEEMITPVNAALTEIAARHDIRFLAKQDYQCDAEARRCPLITPEGRKIYYDNNHLTVAGAHYLGGIAAKMGWLDIKD</sequence>
<evidence type="ECO:0000259" key="3">
    <source>
        <dbReference type="Pfam" id="PF19040"/>
    </source>
</evidence>
<feature type="transmembrane region" description="Helical" evidence="1">
    <location>
        <begin position="38"/>
        <end position="60"/>
    </location>
</feature>
<evidence type="ECO:0000313" key="4">
    <source>
        <dbReference type="EMBL" id="SLN58601.1"/>
    </source>
</evidence>
<feature type="transmembrane region" description="Helical" evidence="1">
    <location>
        <begin position="255"/>
        <end position="274"/>
    </location>
</feature>
<keyword evidence="5" id="KW-1185">Reference proteome</keyword>
<keyword evidence="1" id="KW-0472">Membrane</keyword>
<dbReference type="InterPro" id="IPR050879">
    <property type="entry name" value="Acyltransferase_3"/>
</dbReference>
<feature type="transmembrane region" description="Helical" evidence="1">
    <location>
        <begin position="81"/>
        <end position="100"/>
    </location>
</feature>
<keyword evidence="4" id="KW-0808">Transferase</keyword>
<keyword evidence="1" id="KW-0812">Transmembrane</keyword>
<dbReference type="InterPro" id="IPR002656">
    <property type="entry name" value="Acyl_transf_3_dom"/>
</dbReference>
<keyword evidence="4" id="KW-0012">Acyltransferase</keyword>
<dbReference type="GO" id="GO:0009103">
    <property type="term" value="P:lipopolysaccharide biosynthetic process"/>
    <property type="evidence" value="ECO:0007669"/>
    <property type="project" value="TreeGrafter"/>
</dbReference>
<name>A0A1X6ZQF7_9RHOB</name>
<dbReference type="PANTHER" id="PTHR23028">
    <property type="entry name" value="ACETYLTRANSFERASE"/>
    <property type="match status" value="1"/>
</dbReference>
<evidence type="ECO:0000313" key="5">
    <source>
        <dbReference type="Proteomes" id="UP000193207"/>
    </source>
</evidence>
<feature type="transmembrane region" description="Helical" evidence="1">
    <location>
        <begin position="286"/>
        <end position="309"/>
    </location>
</feature>
<feature type="transmembrane region" description="Helical" evidence="1">
    <location>
        <begin position="229"/>
        <end position="249"/>
    </location>
</feature>
<dbReference type="Pfam" id="PF19040">
    <property type="entry name" value="SGNH"/>
    <property type="match status" value="1"/>
</dbReference>
<dbReference type="InterPro" id="IPR043968">
    <property type="entry name" value="SGNH"/>
</dbReference>
<dbReference type="EMBL" id="FWFU01000004">
    <property type="protein sequence ID" value="SLN58601.1"/>
    <property type="molecule type" value="Genomic_DNA"/>
</dbReference>
<dbReference type="EC" id="2.3.1.-" evidence="4"/>
<dbReference type="PANTHER" id="PTHR23028:SF53">
    <property type="entry name" value="ACYL_TRANSF_3 DOMAIN-CONTAINING PROTEIN"/>
    <property type="match status" value="1"/>
</dbReference>
<feature type="domain" description="Acyltransferase 3" evidence="2">
    <location>
        <begin position="10"/>
        <end position="337"/>
    </location>
</feature>
<dbReference type="GO" id="GO:0016020">
    <property type="term" value="C:membrane"/>
    <property type="evidence" value="ECO:0007669"/>
    <property type="project" value="TreeGrafter"/>
</dbReference>
<gene>
    <name evidence="4" type="primary">oatA_3</name>
    <name evidence="4" type="ORF">ROH8110_03255</name>
</gene>